<dbReference type="Pfam" id="PF13848">
    <property type="entry name" value="Thioredoxin_6"/>
    <property type="match status" value="1"/>
</dbReference>
<evidence type="ECO:0000256" key="3">
    <source>
        <dbReference type="ARBA" id="ARBA00006347"/>
    </source>
</evidence>
<feature type="compositionally biased region" description="Polar residues" evidence="10">
    <location>
        <begin position="479"/>
        <end position="488"/>
    </location>
</feature>
<gene>
    <name evidence="12" type="primary">pdia2</name>
</gene>
<dbReference type="InParanoid" id="A0A803SM71"/>
<organism evidence="12 13">
    <name type="scientific">Anolis carolinensis</name>
    <name type="common">Green anole</name>
    <name type="synonym">American chameleon</name>
    <dbReference type="NCBI Taxonomy" id="28377"/>
    <lineage>
        <taxon>Eukaryota</taxon>
        <taxon>Metazoa</taxon>
        <taxon>Chordata</taxon>
        <taxon>Craniata</taxon>
        <taxon>Vertebrata</taxon>
        <taxon>Euteleostomi</taxon>
        <taxon>Lepidosauria</taxon>
        <taxon>Squamata</taxon>
        <taxon>Bifurcata</taxon>
        <taxon>Unidentata</taxon>
        <taxon>Episquamata</taxon>
        <taxon>Toxicofera</taxon>
        <taxon>Iguania</taxon>
        <taxon>Dactyloidae</taxon>
        <taxon>Anolis</taxon>
    </lineage>
</organism>
<sequence>MRLMGRMPPPPPPCLFQCLLWGGPFSPPDAPWSDLCQALAPEYAKAAALLREERSSSSLRLASVDGTQEPELRQEFGVAGFPAFKLFREGDRSHPIDYKGEREAEAIVAWMRRKAKPSAPLLTGEEEATAFLATHPVAAVGFFHDPEGQEARLFCKVACDMDDDTVAVALTDRPALFDKYGVLGETVALFRWTDTEGSDAPRVDFLIDEELGLDEAELAHFLAVQSLEPVVEFTNQNSSRIFGAKVPNHLVLFLNKTEGPHSALLEGFRGAAPTFRNQVLFVLANVGGDGASLLHFFGLKSHQVPALRFIHIETNQKYLLDMEQGRDLSASDISTFCQDVLEGRVQPHFMSEEPPSDWDQRPVKTLVGQTFEQVALDESKDVFVRFYAPWCPHSKAMAPAWEQLGQRFDGRQDVLIAEMDATANEVPGLPIRAFPTLYFFPAGKGKEMTEYRGDRDLDSLLRFLENGGETPPVEKPPVSTGTTPSVQGPNLLERLPLIKWGWVQEAEAEPPPPIQSKEGQKVMLNGCGNSQVSERSCLQRTLGLPFSRRPPKRSRRRRARRSLRSQEMSCKA</sequence>
<dbReference type="GO" id="GO:0005783">
    <property type="term" value="C:endoplasmic reticulum"/>
    <property type="evidence" value="ECO:0000318"/>
    <property type="project" value="GO_Central"/>
</dbReference>
<evidence type="ECO:0000313" key="13">
    <source>
        <dbReference type="Proteomes" id="UP000001646"/>
    </source>
</evidence>
<keyword evidence="9" id="KW-0676">Redox-active center</keyword>
<keyword evidence="7" id="KW-0256">Endoplasmic reticulum</keyword>
<evidence type="ECO:0000256" key="10">
    <source>
        <dbReference type="SAM" id="MobiDB-lite"/>
    </source>
</evidence>
<dbReference type="FunFam" id="3.40.30.10:FF:000689">
    <property type="entry name" value="Protein disulfide isomerase family A member 2"/>
    <property type="match status" value="1"/>
</dbReference>
<comment type="catalytic activity">
    <reaction evidence="1">
        <text>Catalyzes the rearrangement of -S-S- bonds in proteins.</text>
        <dbReference type="EC" id="5.3.4.1"/>
    </reaction>
</comment>
<dbReference type="PANTHER" id="PTHR18929">
    <property type="entry name" value="PROTEIN DISULFIDE ISOMERASE"/>
    <property type="match status" value="1"/>
</dbReference>
<dbReference type="InterPro" id="IPR036249">
    <property type="entry name" value="Thioredoxin-like_sf"/>
</dbReference>
<evidence type="ECO:0000256" key="7">
    <source>
        <dbReference type="ARBA" id="ARBA00022824"/>
    </source>
</evidence>
<dbReference type="GO" id="GO:0016853">
    <property type="term" value="F:isomerase activity"/>
    <property type="evidence" value="ECO:0007669"/>
    <property type="project" value="UniProtKB-KW"/>
</dbReference>
<dbReference type="Pfam" id="PF00085">
    <property type="entry name" value="Thioredoxin"/>
    <property type="match status" value="2"/>
</dbReference>
<dbReference type="GO" id="GO:0006457">
    <property type="term" value="P:protein folding"/>
    <property type="evidence" value="ECO:0000318"/>
    <property type="project" value="GO_Central"/>
</dbReference>
<accession>A0A803SM71</accession>
<feature type="domain" description="Thioredoxin" evidence="11">
    <location>
        <begin position="340"/>
        <end position="469"/>
    </location>
</feature>
<dbReference type="NCBIfam" id="TIGR01130">
    <property type="entry name" value="ER_PDI_fam"/>
    <property type="match status" value="1"/>
</dbReference>
<feature type="region of interest" description="Disordered" evidence="10">
    <location>
        <begin position="541"/>
        <end position="572"/>
    </location>
</feature>
<dbReference type="SUPFAM" id="SSF52833">
    <property type="entry name" value="Thioredoxin-like"/>
    <property type="match status" value="4"/>
</dbReference>
<dbReference type="GeneTree" id="ENSGT00940000157351"/>
<comment type="similarity">
    <text evidence="3">Belongs to the protein disulfide isomerase family.</text>
</comment>
<reference evidence="12" key="3">
    <citation type="submission" date="2025-09" db="UniProtKB">
        <authorList>
            <consortium name="Ensembl"/>
        </authorList>
    </citation>
    <scope>IDENTIFICATION</scope>
</reference>
<dbReference type="InterPro" id="IPR013766">
    <property type="entry name" value="Thioredoxin_domain"/>
</dbReference>
<proteinExistence type="inferred from homology"/>
<evidence type="ECO:0000256" key="4">
    <source>
        <dbReference type="ARBA" id="ARBA00012723"/>
    </source>
</evidence>
<dbReference type="GO" id="GO:0005788">
    <property type="term" value="C:endoplasmic reticulum lumen"/>
    <property type="evidence" value="ECO:0007669"/>
    <property type="project" value="UniProtKB-SubCell"/>
</dbReference>
<evidence type="ECO:0000313" key="12">
    <source>
        <dbReference type="Ensembl" id="ENSACAP00000024061.1"/>
    </source>
</evidence>
<keyword evidence="8" id="KW-0413">Isomerase</keyword>
<evidence type="ECO:0000256" key="9">
    <source>
        <dbReference type="ARBA" id="ARBA00023284"/>
    </source>
</evidence>
<reference evidence="12" key="1">
    <citation type="submission" date="2009-12" db="EMBL/GenBank/DDBJ databases">
        <title>The Genome Sequence of Anolis carolinensis (Green Anole Lizard).</title>
        <authorList>
            <consortium name="The Genome Sequencing Platform"/>
            <person name="Di Palma F."/>
            <person name="Alfoldi J."/>
            <person name="Heiman D."/>
            <person name="Young S."/>
            <person name="Grabherr M."/>
            <person name="Johnson J."/>
            <person name="Lander E.S."/>
            <person name="Lindblad-Toh K."/>
        </authorList>
    </citation>
    <scope>NUCLEOTIDE SEQUENCE [LARGE SCALE GENOMIC DNA]</scope>
    <source>
        <strain evidence="12">JBL SC #1</strain>
    </source>
</reference>
<evidence type="ECO:0000256" key="8">
    <source>
        <dbReference type="ARBA" id="ARBA00023235"/>
    </source>
</evidence>
<dbReference type="Proteomes" id="UP000001646">
    <property type="component" value="Unplaced"/>
</dbReference>
<dbReference type="EC" id="5.3.4.1" evidence="4"/>
<comment type="subcellular location">
    <subcellularLocation>
        <location evidence="2">Endoplasmic reticulum lumen</location>
    </subcellularLocation>
</comment>
<dbReference type="PANTHER" id="PTHR18929:SF93">
    <property type="entry name" value="PROTEIN DISULFIDE-ISOMERASE A2"/>
    <property type="match status" value="1"/>
</dbReference>
<dbReference type="CDD" id="cd02995">
    <property type="entry name" value="PDI_a_PDI_a'_C"/>
    <property type="match status" value="1"/>
</dbReference>
<keyword evidence="5" id="KW-0732">Signal</keyword>
<dbReference type="AlphaFoldDB" id="A0A803SM71"/>
<reference evidence="12" key="2">
    <citation type="submission" date="2025-08" db="UniProtKB">
        <authorList>
            <consortium name="Ensembl"/>
        </authorList>
    </citation>
    <scope>IDENTIFICATION</scope>
</reference>
<dbReference type="CDD" id="cd02982">
    <property type="entry name" value="PDI_b'_family"/>
    <property type="match status" value="1"/>
</dbReference>
<dbReference type="Gene3D" id="3.40.30.10">
    <property type="entry name" value="Glutaredoxin"/>
    <property type="match status" value="4"/>
</dbReference>
<dbReference type="Bgee" id="ENSACAG00000015377">
    <property type="expression patterns" value="Expressed in kidney and 9 other cell types or tissues"/>
</dbReference>
<dbReference type="InterPro" id="IPR005792">
    <property type="entry name" value="Prot_disulphide_isomerase"/>
</dbReference>
<dbReference type="GO" id="GO:0034976">
    <property type="term" value="P:response to endoplasmic reticulum stress"/>
    <property type="evidence" value="ECO:0000318"/>
    <property type="project" value="GO_Central"/>
</dbReference>
<name>A0A803SM71_ANOCA</name>
<feature type="compositionally biased region" description="Basic residues" evidence="10">
    <location>
        <begin position="549"/>
        <end position="563"/>
    </location>
</feature>
<dbReference type="CDD" id="cd02981">
    <property type="entry name" value="PDI_b_family"/>
    <property type="match status" value="1"/>
</dbReference>
<dbReference type="PROSITE" id="PS51352">
    <property type="entry name" value="THIOREDOXIN_2"/>
    <property type="match status" value="1"/>
</dbReference>
<keyword evidence="6" id="KW-0677">Repeat</keyword>
<dbReference type="CDD" id="cd02961">
    <property type="entry name" value="PDI_a_family"/>
    <property type="match status" value="1"/>
</dbReference>
<feature type="region of interest" description="Disordered" evidence="10">
    <location>
        <begin position="466"/>
        <end position="489"/>
    </location>
</feature>
<evidence type="ECO:0000256" key="5">
    <source>
        <dbReference type="ARBA" id="ARBA00022729"/>
    </source>
</evidence>
<evidence type="ECO:0000259" key="11">
    <source>
        <dbReference type="PROSITE" id="PS51352"/>
    </source>
</evidence>
<dbReference type="Ensembl" id="ENSACAT00000054141.1">
    <property type="protein sequence ID" value="ENSACAP00000024061.1"/>
    <property type="gene ID" value="ENSACAG00000015377.4"/>
</dbReference>
<keyword evidence="13" id="KW-1185">Reference proteome</keyword>
<evidence type="ECO:0000256" key="6">
    <source>
        <dbReference type="ARBA" id="ARBA00022737"/>
    </source>
</evidence>
<evidence type="ECO:0000256" key="1">
    <source>
        <dbReference type="ARBA" id="ARBA00001182"/>
    </source>
</evidence>
<evidence type="ECO:0000256" key="2">
    <source>
        <dbReference type="ARBA" id="ARBA00004319"/>
    </source>
</evidence>
<protein>
    <recommendedName>
        <fullName evidence="4">protein disulfide-isomerase</fullName>
        <ecNumber evidence="4">5.3.4.1</ecNumber>
    </recommendedName>
</protein>